<evidence type="ECO:0000313" key="2">
    <source>
        <dbReference type="Proteomes" id="UP000582974"/>
    </source>
</evidence>
<dbReference type="GO" id="GO:0008684">
    <property type="term" value="F:2-oxopent-4-enoate hydratase activity"/>
    <property type="evidence" value="ECO:0007669"/>
    <property type="project" value="TreeGrafter"/>
</dbReference>
<comment type="caution">
    <text evidence="1">The sequence shown here is derived from an EMBL/GenBank/DDBJ whole genome shotgun (WGS) entry which is preliminary data.</text>
</comment>
<organism evidence="1 2">
    <name type="scientific">Haloechinothrix aidingensis</name>
    <dbReference type="NCBI Taxonomy" id="2752311"/>
    <lineage>
        <taxon>Bacteria</taxon>
        <taxon>Bacillati</taxon>
        <taxon>Actinomycetota</taxon>
        <taxon>Actinomycetes</taxon>
        <taxon>Pseudonocardiales</taxon>
        <taxon>Pseudonocardiaceae</taxon>
        <taxon>Haloechinothrix</taxon>
    </lineage>
</organism>
<dbReference type="SUPFAM" id="SSF56529">
    <property type="entry name" value="FAH"/>
    <property type="match status" value="1"/>
</dbReference>
<proteinExistence type="predicted"/>
<dbReference type="GO" id="GO:0005737">
    <property type="term" value="C:cytoplasm"/>
    <property type="evidence" value="ECO:0007669"/>
    <property type="project" value="TreeGrafter"/>
</dbReference>
<reference evidence="1 2" key="1">
    <citation type="submission" date="2020-07" db="EMBL/GenBank/DDBJ databases">
        <title>Genome of Haloechinothrix sp.</title>
        <authorList>
            <person name="Tang S.-K."/>
            <person name="Yang L."/>
            <person name="Zhu W.-Y."/>
        </authorList>
    </citation>
    <scope>NUCLEOTIDE SEQUENCE [LARGE SCALE GENOMIC DNA]</scope>
    <source>
        <strain evidence="1 2">YIM 98757</strain>
    </source>
</reference>
<dbReference type="PANTHER" id="PTHR30143:SF0">
    <property type="entry name" value="2-KETO-4-PENTENOATE HYDRATASE"/>
    <property type="match status" value="1"/>
</dbReference>
<dbReference type="GO" id="GO:0016787">
    <property type="term" value="F:hydrolase activity"/>
    <property type="evidence" value="ECO:0007669"/>
    <property type="project" value="UniProtKB-KW"/>
</dbReference>
<dbReference type="AlphaFoldDB" id="A0A838A7J9"/>
<dbReference type="RefSeq" id="WP_180891157.1">
    <property type="nucleotide sequence ID" value="NZ_JACCKD010000001.1"/>
</dbReference>
<sequence length="272" mass="28759">MTRADSGADTGPHAAALDEAATTASPVDQITATRALTLDEAYRVQAELLACRHARGEREVGLKLGFTSEAKMAQMGISEVIAGRLTDAMRVADGGTTDRRRFIHPRVEPEIAFRLSGRVEQAGPNADPAEVIDAVAPALEIIDSRYRDFRFTLEDVVADNTSAAGYVTGPWTAFDRAHDITNLGVMLETDGQLADTGSTAAILGDPLRAVAAAVRLATRYGMPLHAGSVVLAGAATAAHWLSAATHVEVTVAELGRATLRTHGGEHDDIARR</sequence>
<gene>
    <name evidence="1" type="ORF">H0B56_01800</name>
</gene>
<name>A0A838A7J9_9PSEU</name>
<accession>A0A838A7J9</accession>
<dbReference type="Gene3D" id="3.90.850.10">
    <property type="entry name" value="Fumarylacetoacetase-like, C-terminal domain"/>
    <property type="match status" value="1"/>
</dbReference>
<dbReference type="PANTHER" id="PTHR30143">
    <property type="entry name" value="ACID HYDRATASE"/>
    <property type="match status" value="1"/>
</dbReference>
<keyword evidence="1" id="KW-0378">Hydrolase</keyword>
<dbReference type="EMBL" id="JACCKD010000001">
    <property type="protein sequence ID" value="MBA0124269.1"/>
    <property type="molecule type" value="Genomic_DNA"/>
</dbReference>
<evidence type="ECO:0000313" key="1">
    <source>
        <dbReference type="EMBL" id="MBA0124269.1"/>
    </source>
</evidence>
<keyword evidence="2" id="KW-1185">Reference proteome</keyword>
<dbReference type="InterPro" id="IPR050772">
    <property type="entry name" value="Hydratase-Decarb/MhpD_sf"/>
</dbReference>
<protein>
    <submittedName>
        <fullName evidence="1">Fumarylacetoacetate hydrolase family protein</fullName>
    </submittedName>
</protein>
<dbReference type="InterPro" id="IPR036663">
    <property type="entry name" value="Fumarylacetoacetase_C_sf"/>
</dbReference>
<dbReference type="Proteomes" id="UP000582974">
    <property type="component" value="Unassembled WGS sequence"/>
</dbReference>